<feature type="transmembrane region" description="Helical" evidence="6">
    <location>
        <begin position="134"/>
        <end position="155"/>
    </location>
</feature>
<evidence type="ECO:0000313" key="9">
    <source>
        <dbReference type="Proteomes" id="UP000242175"/>
    </source>
</evidence>
<feature type="transmembrane region" description="Helical" evidence="6">
    <location>
        <begin position="199"/>
        <end position="220"/>
    </location>
</feature>
<dbReference type="SUPFAM" id="SSF103481">
    <property type="entry name" value="Multidrug resistance efflux transporter EmrE"/>
    <property type="match status" value="2"/>
</dbReference>
<dbReference type="InterPro" id="IPR037185">
    <property type="entry name" value="EmrE-like"/>
</dbReference>
<protein>
    <recommendedName>
        <fullName evidence="7">EamA domain-containing protein</fullName>
    </recommendedName>
</protein>
<evidence type="ECO:0000256" key="2">
    <source>
        <dbReference type="ARBA" id="ARBA00022475"/>
    </source>
</evidence>
<gene>
    <name evidence="8" type="ORF">CF386_07430</name>
</gene>
<feature type="transmembrane region" description="Helical" evidence="6">
    <location>
        <begin position="167"/>
        <end position="187"/>
    </location>
</feature>
<accession>A0A220VF14</accession>
<dbReference type="Pfam" id="PF00892">
    <property type="entry name" value="EamA"/>
    <property type="match status" value="2"/>
</dbReference>
<dbReference type="PANTHER" id="PTHR32322">
    <property type="entry name" value="INNER MEMBRANE TRANSPORTER"/>
    <property type="match status" value="1"/>
</dbReference>
<comment type="subcellular location">
    <subcellularLocation>
        <location evidence="1">Cell membrane</location>
        <topology evidence="1">Multi-pass membrane protein</topology>
    </subcellularLocation>
</comment>
<feature type="transmembrane region" description="Helical" evidence="6">
    <location>
        <begin position="7"/>
        <end position="31"/>
    </location>
</feature>
<sequence>MSNRSHVFNTILLIVLSIIWGSQFALNSIVLESVPPFFLATARVMIGAITLCILTIFFEKKETYVKHKSVALNKKLLILYVLIAILETLIPMTAITYGQSQNVPSSITGILMGTIPLFVILLSYFFYPKEEKKVVTLLSILVGFVGLIVLFIPKLVLNEQHSLMGEFFVLLGAFSFALSLVLIGLMPPKLSPLRMTRNILLISSTLMLIILMGTFPKISITDWMTYFWIIILGVFASGVGYFIYVKLVEKAGVTYTSFTNYVAPLISTLIGILFLKEAFEMTTLFALILILFALILKNFSEWNMLLTIKKLFGLKYERNNTKV</sequence>
<reference evidence="8 9" key="1">
    <citation type="journal article" date="2016" name="Int. J. Syst. Evol. Microbiol.">
        <title>Paraphotobacterium marinum gen. nov., sp. nov., a member of the family Vibrionaceae, isolated from surface seawater.</title>
        <authorList>
            <person name="Huang Z."/>
            <person name="Dong C."/>
            <person name="Shao Z."/>
        </authorList>
    </citation>
    <scope>NUCLEOTIDE SEQUENCE [LARGE SCALE GENOMIC DNA]</scope>
    <source>
        <strain evidence="8 9">NSCS20N07D</strain>
    </source>
</reference>
<feature type="domain" description="EamA" evidence="7">
    <location>
        <begin position="164"/>
        <end position="296"/>
    </location>
</feature>
<evidence type="ECO:0000256" key="1">
    <source>
        <dbReference type="ARBA" id="ARBA00004651"/>
    </source>
</evidence>
<proteinExistence type="predicted"/>
<feature type="transmembrane region" description="Helical" evidence="6">
    <location>
        <begin position="77"/>
        <end position="95"/>
    </location>
</feature>
<dbReference type="Proteomes" id="UP000242175">
    <property type="component" value="Chromosome small"/>
</dbReference>
<evidence type="ECO:0000256" key="4">
    <source>
        <dbReference type="ARBA" id="ARBA00022989"/>
    </source>
</evidence>
<evidence type="ECO:0000259" key="7">
    <source>
        <dbReference type="Pfam" id="PF00892"/>
    </source>
</evidence>
<dbReference type="OrthoDB" id="9810556at2"/>
<name>A0A220VF14_9GAMM</name>
<feature type="transmembrane region" description="Helical" evidence="6">
    <location>
        <begin position="257"/>
        <end position="275"/>
    </location>
</feature>
<dbReference type="GO" id="GO:0005886">
    <property type="term" value="C:plasma membrane"/>
    <property type="evidence" value="ECO:0007669"/>
    <property type="project" value="UniProtKB-SubCell"/>
</dbReference>
<keyword evidence="5 6" id="KW-0472">Membrane</keyword>
<feature type="domain" description="EamA" evidence="7">
    <location>
        <begin position="11"/>
        <end position="151"/>
    </location>
</feature>
<feature type="transmembrane region" description="Helical" evidence="6">
    <location>
        <begin position="281"/>
        <end position="300"/>
    </location>
</feature>
<evidence type="ECO:0000256" key="3">
    <source>
        <dbReference type="ARBA" id="ARBA00022692"/>
    </source>
</evidence>
<dbReference type="PANTHER" id="PTHR32322:SF18">
    <property type="entry name" value="S-ADENOSYLMETHIONINE_S-ADENOSYLHOMOCYSTEINE TRANSPORTER"/>
    <property type="match status" value="1"/>
</dbReference>
<evidence type="ECO:0000313" key="8">
    <source>
        <dbReference type="EMBL" id="ASK78891.1"/>
    </source>
</evidence>
<keyword evidence="3 6" id="KW-0812">Transmembrane</keyword>
<evidence type="ECO:0000256" key="5">
    <source>
        <dbReference type="ARBA" id="ARBA00023136"/>
    </source>
</evidence>
<keyword evidence="4 6" id="KW-1133">Transmembrane helix</keyword>
<feature type="transmembrane region" description="Helical" evidence="6">
    <location>
        <begin position="37"/>
        <end position="57"/>
    </location>
</feature>
<dbReference type="EMBL" id="CP022356">
    <property type="protein sequence ID" value="ASK78891.1"/>
    <property type="molecule type" value="Genomic_DNA"/>
</dbReference>
<feature type="transmembrane region" description="Helical" evidence="6">
    <location>
        <begin position="226"/>
        <end position="245"/>
    </location>
</feature>
<dbReference type="RefSeq" id="WP_089073799.1">
    <property type="nucleotide sequence ID" value="NZ_CBCSAM010000006.1"/>
</dbReference>
<organism evidence="8 9">
    <name type="scientific">Paraphotobacterium marinum</name>
    <dbReference type="NCBI Taxonomy" id="1755811"/>
    <lineage>
        <taxon>Bacteria</taxon>
        <taxon>Pseudomonadati</taxon>
        <taxon>Pseudomonadota</taxon>
        <taxon>Gammaproteobacteria</taxon>
        <taxon>Vibrionales</taxon>
        <taxon>Vibrionaceae</taxon>
        <taxon>Paraphotobacterium</taxon>
    </lineage>
</organism>
<dbReference type="AlphaFoldDB" id="A0A220VF14"/>
<dbReference type="InterPro" id="IPR050638">
    <property type="entry name" value="AA-Vitamin_Transporters"/>
</dbReference>
<feature type="transmembrane region" description="Helical" evidence="6">
    <location>
        <begin position="107"/>
        <end position="127"/>
    </location>
</feature>
<evidence type="ECO:0000256" key="6">
    <source>
        <dbReference type="SAM" id="Phobius"/>
    </source>
</evidence>
<keyword evidence="2" id="KW-1003">Cell membrane</keyword>
<dbReference type="KEGG" id="pmai:CF386_07430"/>
<keyword evidence="9" id="KW-1185">Reference proteome</keyword>
<dbReference type="InterPro" id="IPR000620">
    <property type="entry name" value="EamA_dom"/>
</dbReference>